<comment type="similarity">
    <text evidence="1">Belongs to the glycosyltransferase 2 family.</text>
</comment>
<dbReference type="SUPFAM" id="SSF53448">
    <property type="entry name" value="Nucleotide-diphospho-sugar transferases"/>
    <property type="match status" value="1"/>
</dbReference>
<evidence type="ECO:0000256" key="2">
    <source>
        <dbReference type="ARBA" id="ARBA00022676"/>
    </source>
</evidence>
<organism evidence="5 6">
    <name type="scientific">Azoarcus indigens</name>
    <dbReference type="NCBI Taxonomy" id="29545"/>
    <lineage>
        <taxon>Bacteria</taxon>
        <taxon>Pseudomonadati</taxon>
        <taxon>Pseudomonadota</taxon>
        <taxon>Betaproteobacteria</taxon>
        <taxon>Rhodocyclales</taxon>
        <taxon>Zoogloeaceae</taxon>
        <taxon>Azoarcus</taxon>
    </lineage>
</organism>
<sequence>MADYAATGGAEMMLDASAVVAFHDCLLAGVEGEALHLAGPWWRWIEEIHRCNAALWREEREAGSGPVTEGARRAVEALGRTLLAALEIGSPPHAAGRCSEIASAIVNRLSLLALKIHHLRRQAERKQADAASRITCGAQLEALDEQRADLAACLDRLLWEARVGAMRLRLHRRPGEGDPVLPPRGQQQVAGEVAVASTASPAAVDVLIPTCNRPGALAVTLTSLFAQSLRGLRIVISDQGERCEAGQAEEVQAALRLMRARQNSVELHRHLPRRGLAEQRHFLLEQARAPYVLFLDDDVVLEADLLERMLGVIREQGCGFVGSALIGMSYAGDERPHQQGIEFWEGRVEPEAVTPGGAAWNRHHLHSAANLYHLQCRLGLTAASQRLYRVAWVGGCVLFDATKLREAGGFDFWRELPPEHCGEDVYAQLRVMARHGGCGLIPSGAYHQELPTTVPHREVDAPRALRLE</sequence>
<dbReference type="InterPro" id="IPR029044">
    <property type="entry name" value="Nucleotide-diphossugar_trans"/>
</dbReference>
<dbReference type="InterPro" id="IPR025350">
    <property type="entry name" value="DUF4254"/>
</dbReference>
<keyword evidence="2" id="KW-0328">Glycosyltransferase</keyword>
<evidence type="ECO:0000313" key="6">
    <source>
        <dbReference type="Proteomes" id="UP000295129"/>
    </source>
</evidence>
<dbReference type="EMBL" id="SNVV01000015">
    <property type="protein sequence ID" value="TDN48440.1"/>
    <property type="molecule type" value="Genomic_DNA"/>
</dbReference>
<keyword evidence="6" id="KW-1185">Reference proteome</keyword>
<reference evidence="5 6" key="1">
    <citation type="submission" date="2019-03" db="EMBL/GenBank/DDBJ databases">
        <title>Genomic Encyclopedia of Type Strains, Phase IV (KMG-IV): sequencing the most valuable type-strain genomes for metagenomic binning, comparative biology and taxonomic classification.</title>
        <authorList>
            <person name="Goeker M."/>
        </authorList>
    </citation>
    <scope>NUCLEOTIDE SEQUENCE [LARGE SCALE GENOMIC DNA]</scope>
    <source>
        <strain evidence="5 6">DSM 12121</strain>
    </source>
</reference>
<protein>
    <submittedName>
        <fullName evidence="5">Glycosyl transferase family 2</fullName>
    </submittedName>
</protein>
<dbReference type="InterPro" id="IPR001173">
    <property type="entry name" value="Glyco_trans_2-like"/>
</dbReference>
<accession>A0A4R6DTF6</accession>
<evidence type="ECO:0000256" key="3">
    <source>
        <dbReference type="ARBA" id="ARBA00022679"/>
    </source>
</evidence>
<name>A0A4R6DTF6_9RHOO</name>
<dbReference type="PANTHER" id="PTHR43179:SF12">
    <property type="entry name" value="GALACTOFURANOSYLTRANSFERASE GLFT2"/>
    <property type="match status" value="1"/>
</dbReference>
<dbReference type="GO" id="GO:0016757">
    <property type="term" value="F:glycosyltransferase activity"/>
    <property type="evidence" value="ECO:0007669"/>
    <property type="project" value="UniProtKB-KW"/>
</dbReference>
<evidence type="ECO:0000259" key="4">
    <source>
        <dbReference type="Pfam" id="PF00535"/>
    </source>
</evidence>
<dbReference type="RefSeq" id="WP_246034829.1">
    <property type="nucleotide sequence ID" value="NZ_SNVV01000015.1"/>
</dbReference>
<dbReference type="Pfam" id="PF14063">
    <property type="entry name" value="DUF4254"/>
    <property type="match status" value="1"/>
</dbReference>
<dbReference type="Pfam" id="PF00535">
    <property type="entry name" value="Glycos_transf_2"/>
    <property type="match status" value="1"/>
</dbReference>
<evidence type="ECO:0000256" key="1">
    <source>
        <dbReference type="ARBA" id="ARBA00006739"/>
    </source>
</evidence>
<dbReference type="AlphaFoldDB" id="A0A4R6DTF6"/>
<proteinExistence type="inferred from homology"/>
<dbReference type="CDD" id="cd00761">
    <property type="entry name" value="Glyco_tranf_GTA_type"/>
    <property type="match status" value="1"/>
</dbReference>
<gene>
    <name evidence="5" type="ORF">C7389_115107</name>
</gene>
<dbReference type="PANTHER" id="PTHR43179">
    <property type="entry name" value="RHAMNOSYLTRANSFERASE WBBL"/>
    <property type="match status" value="1"/>
</dbReference>
<keyword evidence="3 5" id="KW-0808">Transferase</keyword>
<feature type="domain" description="Glycosyltransferase 2-like" evidence="4">
    <location>
        <begin position="206"/>
        <end position="343"/>
    </location>
</feature>
<dbReference type="Proteomes" id="UP000295129">
    <property type="component" value="Unassembled WGS sequence"/>
</dbReference>
<dbReference type="Gene3D" id="3.90.550.10">
    <property type="entry name" value="Spore Coat Polysaccharide Biosynthesis Protein SpsA, Chain A"/>
    <property type="match status" value="1"/>
</dbReference>
<comment type="caution">
    <text evidence="5">The sequence shown here is derived from an EMBL/GenBank/DDBJ whole genome shotgun (WGS) entry which is preliminary data.</text>
</comment>
<evidence type="ECO:0000313" key="5">
    <source>
        <dbReference type="EMBL" id="TDN48440.1"/>
    </source>
</evidence>